<gene>
    <name evidence="1" type="ORF">BDCG_00279</name>
</gene>
<dbReference type="GeneID" id="69023070"/>
<organism evidence="1 2">
    <name type="scientific">Ajellomyces dermatitidis (strain ER-3 / ATCC MYA-2586)</name>
    <name type="common">Blastomyces dermatitidis</name>
    <dbReference type="NCBI Taxonomy" id="559297"/>
    <lineage>
        <taxon>Eukaryota</taxon>
        <taxon>Fungi</taxon>
        <taxon>Dikarya</taxon>
        <taxon>Ascomycota</taxon>
        <taxon>Pezizomycotina</taxon>
        <taxon>Eurotiomycetes</taxon>
        <taxon>Eurotiomycetidae</taxon>
        <taxon>Onygenales</taxon>
        <taxon>Ajellomycetaceae</taxon>
        <taxon>Blastomyces</taxon>
    </lineage>
</organism>
<reference evidence="2" key="1">
    <citation type="journal article" date="2015" name="PLoS Genet.">
        <title>The dynamic genome and transcriptome of the human fungal pathogen Blastomyces and close relative Emmonsia.</title>
        <authorList>
            <person name="Munoz J.F."/>
            <person name="Gauthier G.M."/>
            <person name="Desjardins C.A."/>
            <person name="Gallo J.E."/>
            <person name="Holder J."/>
            <person name="Sullivan T.D."/>
            <person name="Marty A.J."/>
            <person name="Carmen J.C."/>
            <person name="Chen Z."/>
            <person name="Ding L."/>
            <person name="Gujja S."/>
            <person name="Magrini V."/>
            <person name="Misas E."/>
            <person name="Mitreva M."/>
            <person name="Priest M."/>
            <person name="Saif S."/>
            <person name="Whiston E.A."/>
            <person name="Young S."/>
            <person name="Zeng Q."/>
            <person name="Goldman W.E."/>
            <person name="Mardis E.R."/>
            <person name="Taylor J.W."/>
            <person name="McEwen J.G."/>
            <person name="Clay O.K."/>
            <person name="Klein B.S."/>
            <person name="Cuomo C.A."/>
        </authorList>
    </citation>
    <scope>NUCLEOTIDE SEQUENCE [LARGE SCALE GENOMIC DNA]</scope>
    <source>
        <strain evidence="2">ER-3 / ATCC MYA-2586</strain>
    </source>
</reference>
<dbReference type="RefSeq" id="XP_045271657.1">
    <property type="nucleotide sequence ID" value="XM_045415797.1"/>
</dbReference>
<evidence type="ECO:0000313" key="1">
    <source>
        <dbReference type="EMBL" id="EEQ83474.2"/>
    </source>
</evidence>
<name>A0ABP2EK38_AJEDR</name>
<sequence>MKTIEVREEIELLKATVSEIKLSSGFSLNDHTGSYITVLAGGGGGVATAAERAGDELNADALTNRITTAVREAGEDVTMRAVLLQLIDTAAFNLAFLTVTETAAAS</sequence>
<dbReference type="EMBL" id="EQ999973">
    <property type="protein sequence ID" value="EEQ83474.2"/>
    <property type="molecule type" value="Genomic_DNA"/>
</dbReference>
<evidence type="ECO:0000313" key="2">
    <source>
        <dbReference type="Proteomes" id="UP000002039"/>
    </source>
</evidence>
<dbReference type="Proteomes" id="UP000002039">
    <property type="component" value="Unassembled WGS sequence"/>
</dbReference>
<keyword evidence="2" id="KW-1185">Reference proteome</keyword>
<proteinExistence type="predicted"/>
<accession>A0ABP2EK38</accession>
<protein>
    <submittedName>
        <fullName evidence="1">Uncharacterized protein</fullName>
    </submittedName>
</protein>